<dbReference type="Pfam" id="PF03417">
    <property type="entry name" value="AAT"/>
    <property type="match status" value="1"/>
</dbReference>
<keyword evidence="3" id="KW-1185">Reference proteome</keyword>
<accession>A0ABS9UCT0</accession>
<reference evidence="2 3" key="1">
    <citation type="submission" date="2022-03" db="EMBL/GenBank/DDBJ databases">
        <authorList>
            <person name="Jo J.-H."/>
            <person name="Im W.-T."/>
        </authorList>
    </citation>
    <scope>NUCLEOTIDE SEQUENCE [LARGE SCALE GENOMIC DNA]</scope>
    <source>
        <strain evidence="2 3">MA9</strain>
    </source>
</reference>
<evidence type="ECO:0000313" key="3">
    <source>
        <dbReference type="Proteomes" id="UP001316087"/>
    </source>
</evidence>
<dbReference type="NCBIfam" id="NF040521">
    <property type="entry name" value="C45_proenzyme"/>
    <property type="match status" value="1"/>
</dbReference>
<evidence type="ECO:0000313" key="2">
    <source>
        <dbReference type="EMBL" id="MCH7322147.1"/>
    </source>
</evidence>
<comment type="caution">
    <text evidence="2">The sequence shown here is derived from an EMBL/GenBank/DDBJ whole genome shotgun (WGS) entry which is preliminary data.</text>
</comment>
<dbReference type="SUPFAM" id="SSF56235">
    <property type="entry name" value="N-terminal nucleophile aminohydrolases (Ntn hydrolases)"/>
    <property type="match status" value="1"/>
</dbReference>
<dbReference type="InterPro" id="IPR029055">
    <property type="entry name" value="Ntn_hydrolases_N"/>
</dbReference>
<dbReference type="InterPro" id="IPR047801">
    <property type="entry name" value="Peptidase_C45"/>
</dbReference>
<organism evidence="2 3">
    <name type="scientific">Solibacillus palustris</name>
    <dbReference type="NCBI Taxonomy" id="2908203"/>
    <lineage>
        <taxon>Bacteria</taxon>
        <taxon>Bacillati</taxon>
        <taxon>Bacillota</taxon>
        <taxon>Bacilli</taxon>
        <taxon>Bacillales</taxon>
        <taxon>Caryophanaceae</taxon>
        <taxon>Solibacillus</taxon>
    </lineage>
</organism>
<feature type="domain" description="Peptidase C45 hydrolase" evidence="1">
    <location>
        <begin position="100"/>
        <end position="311"/>
    </location>
</feature>
<sequence length="340" mass="38358">MEELMIRVVELQGSSFEWGLKQSEEIKSTQLLKQLSLLENLSSNSNVKKALEILKVISPNLLEELRGMAKGLDMELDTIIRLYSGYDVSFPSMGCTAFVNDDYYVRNYDFSPELYDARLVFSNPIDGYASVGFSQQVIGRLDGMNEKGLVVGLHFVNNHDKEEGFIATTIVRLLLDQCECIKEAIDLISTIPHGFCYNYSITDQSGRGVVVEASPQKQFVSFGNPLICTNHFDSEALREKNGKEIQGSVKRKEYINSLLIKELSPMSVYRHFNDGNSPLFYKYYKEYFGTLHTVVYSPKDLSIIIGVGENSEPIMLSLRGYLDGTFSLPKVLKGRINQTV</sequence>
<dbReference type="PANTHER" id="PTHR34180:SF1">
    <property type="entry name" value="BETA-ALANYL-DOPAMINE_CARCININE HYDROLASE"/>
    <property type="match status" value="1"/>
</dbReference>
<dbReference type="InterPro" id="IPR047794">
    <property type="entry name" value="C45_proenzyme-like"/>
</dbReference>
<dbReference type="PANTHER" id="PTHR34180">
    <property type="entry name" value="PEPTIDASE C45"/>
    <property type="match status" value="1"/>
</dbReference>
<proteinExistence type="predicted"/>
<dbReference type="InterPro" id="IPR005079">
    <property type="entry name" value="Peptidase_C45_hydrolase"/>
</dbReference>
<protein>
    <submittedName>
        <fullName evidence="2">C45 family peptidase</fullName>
    </submittedName>
</protein>
<dbReference type="EMBL" id="JAKZFC010000003">
    <property type="protein sequence ID" value="MCH7322147.1"/>
    <property type="molecule type" value="Genomic_DNA"/>
</dbReference>
<dbReference type="Gene3D" id="3.60.60.10">
    <property type="entry name" value="Penicillin V Acylase, Chain A"/>
    <property type="match status" value="1"/>
</dbReference>
<dbReference type="RefSeq" id="WP_241369214.1">
    <property type="nucleotide sequence ID" value="NZ_JAKZFC010000003.1"/>
</dbReference>
<dbReference type="CDD" id="cd01935">
    <property type="entry name" value="Ntn_CGH_like"/>
    <property type="match status" value="1"/>
</dbReference>
<dbReference type="Proteomes" id="UP001316087">
    <property type="component" value="Unassembled WGS sequence"/>
</dbReference>
<name>A0ABS9UCT0_9BACL</name>
<evidence type="ECO:0000259" key="1">
    <source>
        <dbReference type="Pfam" id="PF03417"/>
    </source>
</evidence>
<gene>
    <name evidence="2" type="ORF">LZ480_09615</name>
</gene>